<dbReference type="GO" id="GO:0016020">
    <property type="term" value="C:membrane"/>
    <property type="evidence" value="ECO:0007669"/>
    <property type="project" value="UniProtKB-SubCell"/>
</dbReference>
<dbReference type="PROSITE" id="PS50003">
    <property type="entry name" value="PH_DOMAIN"/>
    <property type="match status" value="1"/>
</dbReference>
<evidence type="ECO:0000256" key="5">
    <source>
        <dbReference type="ARBA" id="ARBA00022490"/>
    </source>
</evidence>
<feature type="region of interest" description="Disordered" evidence="12">
    <location>
        <begin position="128"/>
        <end position="152"/>
    </location>
</feature>
<keyword evidence="5" id="KW-0963">Cytoplasm</keyword>
<feature type="region of interest" description="Disordered" evidence="12">
    <location>
        <begin position="1236"/>
        <end position="1284"/>
    </location>
</feature>
<feature type="compositionally biased region" description="Low complexity" evidence="12">
    <location>
        <begin position="503"/>
        <end position="518"/>
    </location>
</feature>
<comment type="catalytic activity">
    <reaction evidence="11">
        <text>a sterol + UDP-alpha-D-glucose = a sterol 3-beta-D-glucoside + UDP + H(+)</text>
        <dbReference type="Rhea" id="RHEA:22724"/>
        <dbReference type="ChEBI" id="CHEBI:15378"/>
        <dbReference type="ChEBI" id="CHEBI:15889"/>
        <dbReference type="ChEBI" id="CHEBI:37424"/>
        <dbReference type="ChEBI" id="CHEBI:58223"/>
        <dbReference type="ChEBI" id="CHEBI:58885"/>
        <dbReference type="EC" id="2.4.1.173"/>
    </reaction>
    <physiologicalReaction direction="left-to-right" evidence="11">
        <dbReference type="Rhea" id="RHEA:22725"/>
    </physiologicalReaction>
</comment>
<dbReference type="InterPro" id="IPR010610">
    <property type="entry name" value="EryCIII-like_C"/>
</dbReference>
<keyword evidence="7" id="KW-0808">Transferase</keyword>
<dbReference type="SUPFAM" id="SSF53756">
    <property type="entry name" value="UDP-Glycosyltransferase/glycogen phosphorylase"/>
    <property type="match status" value="1"/>
</dbReference>
<dbReference type="EMBL" id="KV417589">
    <property type="protein sequence ID" value="KZP16762.1"/>
    <property type="molecule type" value="Genomic_DNA"/>
</dbReference>
<evidence type="ECO:0000256" key="3">
    <source>
        <dbReference type="ARBA" id="ARBA00006962"/>
    </source>
</evidence>
<dbReference type="STRING" id="436010.A0A166FFU2"/>
<feature type="compositionally biased region" description="Low complexity" evidence="12">
    <location>
        <begin position="1241"/>
        <end position="1256"/>
    </location>
</feature>
<feature type="region of interest" description="Disordered" evidence="12">
    <location>
        <begin position="88"/>
        <end position="115"/>
    </location>
</feature>
<dbReference type="SMART" id="SM00568">
    <property type="entry name" value="GRAM"/>
    <property type="match status" value="2"/>
</dbReference>
<evidence type="ECO:0000256" key="2">
    <source>
        <dbReference type="ARBA" id="ARBA00004496"/>
    </source>
</evidence>
<dbReference type="Gene3D" id="2.30.29.30">
    <property type="entry name" value="Pleckstrin-homology domain (PH domain)/Phosphotyrosine-binding domain (PTB)"/>
    <property type="match status" value="2"/>
</dbReference>
<evidence type="ECO:0000256" key="6">
    <source>
        <dbReference type="ARBA" id="ARBA00022676"/>
    </source>
</evidence>
<dbReference type="InterPro" id="IPR004182">
    <property type="entry name" value="GRAM"/>
</dbReference>
<feature type="region of interest" description="Disordered" evidence="12">
    <location>
        <begin position="15"/>
        <end position="48"/>
    </location>
</feature>
<name>A0A166FFU2_9AGAM</name>
<feature type="domain" description="PH" evidence="13">
    <location>
        <begin position="215"/>
        <end position="307"/>
    </location>
</feature>
<dbReference type="PANTHER" id="PTHR48050:SF25">
    <property type="entry name" value="STEROL 3-BETA-GLUCOSYLTRANSFERASE"/>
    <property type="match status" value="1"/>
</dbReference>
<protein>
    <recommendedName>
        <fullName evidence="4">sterol 3beta-glucosyltransferase</fullName>
        <ecNumber evidence="4">2.4.1.173</ecNumber>
    </recommendedName>
    <alternativeName>
        <fullName evidence="9">Autophagy-related protein 26</fullName>
    </alternativeName>
</protein>
<dbReference type="Pfam" id="PF00169">
    <property type="entry name" value="PH"/>
    <property type="match status" value="1"/>
</dbReference>
<gene>
    <name evidence="14" type="ORF">FIBSPDRAFT_748025</name>
</gene>
<dbReference type="GO" id="GO:0016906">
    <property type="term" value="F:sterol 3-beta-glucosyltransferase activity"/>
    <property type="evidence" value="ECO:0007669"/>
    <property type="project" value="UniProtKB-EC"/>
</dbReference>
<evidence type="ECO:0000256" key="12">
    <source>
        <dbReference type="SAM" id="MobiDB-lite"/>
    </source>
</evidence>
<organism evidence="14 15">
    <name type="scientific">Athelia psychrophila</name>
    <dbReference type="NCBI Taxonomy" id="1759441"/>
    <lineage>
        <taxon>Eukaryota</taxon>
        <taxon>Fungi</taxon>
        <taxon>Dikarya</taxon>
        <taxon>Basidiomycota</taxon>
        <taxon>Agaricomycotina</taxon>
        <taxon>Agaricomycetes</taxon>
        <taxon>Agaricomycetidae</taxon>
        <taxon>Atheliales</taxon>
        <taxon>Atheliaceae</taxon>
        <taxon>Athelia</taxon>
    </lineage>
</organism>
<evidence type="ECO:0000256" key="9">
    <source>
        <dbReference type="ARBA" id="ARBA00029843"/>
    </source>
</evidence>
<dbReference type="InterPro" id="IPR011993">
    <property type="entry name" value="PH-like_dom_sf"/>
</dbReference>
<dbReference type="FunFam" id="3.40.50.2000:FF:000029">
    <property type="entry name" value="Sterol 3-beta-glucosyltransferase"/>
    <property type="match status" value="1"/>
</dbReference>
<evidence type="ECO:0000313" key="15">
    <source>
        <dbReference type="Proteomes" id="UP000076532"/>
    </source>
</evidence>
<feature type="region of interest" description="Disordered" evidence="12">
    <location>
        <begin position="456"/>
        <end position="518"/>
    </location>
</feature>
<comment type="catalytic activity">
    <reaction evidence="10">
        <text>ergosterol + UDP-alpha-D-glucose = ergosteryl 3-beta-D-glucoside + UDP + H(+)</text>
        <dbReference type="Rhea" id="RHEA:61836"/>
        <dbReference type="ChEBI" id="CHEBI:15378"/>
        <dbReference type="ChEBI" id="CHEBI:16933"/>
        <dbReference type="ChEBI" id="CHEBI:52973"/>
        <dbReference type="ChEBI" id="CHEBI:58223"/>
        <dbReference type="ChEBI" id="CHEBI:58885"/>
    </reaction>
    <physiologicalReaction direction="left-to-right" evidence="10">
        <dbReference type="Rhea" id="RHEA:61837"/>
    </physiologicalReaction>
</comment>
<feature type="compositionally biased region" description="Acidic residues" evidence="12">
    <location>
        <begin position="19"/>
        <end position="28"/>
    </location>
</feature>
<evidence type="ECO:0000256" key="11">
    <source>
        <dbReference type="ARBA" id="ARBA00049453"/>
    </source>
</evidence>
<accession>A0A166FFU2</accession>
<dbReference type="GO" id="GO:0016125">
    <property type="term" value="P:sterol metabolic process"/>
    <property type="evidence" value="ECO:0007669"/>
    <property type="project" value="TreeGrafter"/>
</dbReference>
<feature type="compositionally biased region" description="Acidic residues" evidence="12">
    <location>
        <begin position="94"/>
        <end position="108"/>
    </location>
</feature>
<dbReference type="InterPro" id="IPR048065">
    <property type="entry name" value="ATG26_PH_GRAM2"/>
</dbReference>
<evidence type="ECO:0000313" key="14">
    <source>
        <dbReference type="EMBL" id="KZP16762.1"/>
    </source>
</evidence>
<dbReference type="GO" id="GO:0005737">
    <property type="term" value="C:cytoplasm"/>
    <property type="evidence" value="ECO:0007669"/>
    <property type="project" value="UniProtKB-SubCell"/>
</dbReference>
<dbReference type="Proteomes" id="UP000076532">
    <property type="component" value="Unassembled WGS sequence"/>
</dbReference>
<evidence type="ECO:0000259" key="13">
    <source>
        <dbReference type="PROSITE" id="PS50003"/>
    </source>
</evidence>
<dbReference type="InterPro" id="IPR048066">
    <property type="entry name" value="ATG26_PH_GRAM1"/>
</dbReference>
<dbReference type="GO" id="GO:0005975">
    <property type="term" value="P:carbohydrate metabolic process"/>
    <property type="evidence" value="ECO:0007669"/>
    <property type="project" value="InterPro"/>
</dbReference>
<dbReference type="InterPro" id="IPR050426">
    <property type="entry name" value="Glycosyltransferase_28"/>
</dbReference>
<dbReference type="CDD" id="cd03784">
    <property type="entry name" value="GT1_Gtf-like"/>
    <property type="match status" value="1"/>
</dbReference>
<evidence type="ECO:0000256" key="1">
    <source>
        <dbReference type="ARBA" id="ARBA00004170"/>
    </source>
</evidence>
<dbReference type="InterPro" id="IPR001849">
    <property type="entry name" value="PH_domain"/>
</dbReference>
<dbReference type="SMART" id="SM00233">
    <property type="entry name" value="PH"/>
    <property type="match status" value="1"/>
</dbReference>
<dbReference type="Gene3D" id="3.40.50.2000">
    <property type="entry name" value="Glycogen Phosphorylase B"/>
    <property type="match status" value="2"/>
</dbReference>
<dbReference type="InterPro" id="IPR002213">
    <property type="entry name" value="UDP_glucos_trans"/>
</dbReference>
<keyword evidence="15" id="KW-1185">Reference proteome</keyword>
<keyword evidence="6" id="KW-0328">Glycosyltransferase</keyword>
<dbReference type="SUPFAM" id="SSF50729">
    <property type="entry name" value="PH domain-like"/>
    <property type="match status" value="1"/>
</dbReference>
<dbReference type="Pfam" id="PF02893">
    <property type="entry name" value="GRAM"/>
    <property type="match status" value="1"/>
</dbReference>
<reference evidence="14 15" key="1">
    <citation type="journal article" date="2016" name="Mol. Biol. Evol.">
        <title>Comparative Genomics of Early-Diverging Mushroom-Forming Fungi Provides Insights into the Origins of Lignocellulose Decay Capabilities.</title>
        <authorList>
            <person name="Nagy L.G."/>
            <person name="Riley R."/>
            <person name="Tritt A."/>
            <person name="Adam C."/>
            <person name="Daum C."/>
            <person name="Floudas D."/>
            <person name="Sun H."/>
            <person name="Yadav J.S."/>
            <person name="Pangilinan J."/>
            <person name="Larsson K.H."/>
            <person name="Matsuura K."/>
            <person name="Barry K."/>
            <person name="Labutti K."/>
            <person name="Kuo R."/>
            <person name="Ohm R.A."/>
            <person name="Bhattacharya S.S."/>
            <person name="Shirouzu T."/>
            <person name="Yoshinaga Y."/>
            <person name="Martin F.M."/>
            <person name="Grigoriev I.V."/>
            <person name="Hibbett D.S."/>
        </authorList>
    </citation>
    <scope>NUCLEOTIDE SEQUENCE [LARGE SCALE GENOMIC DNA]</scope>
    <source>
        <strain evidence="14 15">CBS 109695</strain>
    </source>
</reference>
<comment type="similarity">
    <text evidence="3">Belongs to the glycosyltransferase 28 family.</text>
</comment>
<feature type="compositionally biased region" description="Low complexity" evidence="12">
    <location>
        <begin position="481"/>
        <end position="493"/>
    </location>
</feature>
<dbReference type="CDD" id="cd13215">
    <property type="entry name" value="PH-GRAM1_AGT26"/>
    <property type="match status" value="1"/>
</dbReference>
<dbReference type="OrthoDB" id="10261837at2759"/>
<dbReference type="InterPro" id="IPR004276">
    <property type="entry name" value="GlycoTrans_28_N"/>
</dbReference>
<evidence type="ECO:0000256" key="10">
    <source>
        <dbReference type="ARBA" id="ARBA00047886"/>
    </source>
</evidence>
<dbReference type="CDD" id="cd13216">
    <property type="entry name" value="PH-GRAM2_AGT26"/>
    <property type="match status" value="1"/>
</dbReference>
<comment type="subcellular location">
    <subcellularLocation>
        <location evidence="2">Cytoplasm</location>
    </subcellularLocation>
    <subcellularLocation>
        <location evidence="1">Membrane</location>
        <topology evidence="1">Peripheral membrane protein</topology>
    </subcellularLocation>
</comment>
<dbReference type="EC" id="2.4.1.173" evidence="4"/>
<evidence type="ECO:0000256" key="8">
    <source>
        <dbReference type="ARBA" id="ARBA00023136"/>
    </source>
</evidence>
<keyword evidence="8" id="KW-0472">Membrane</keyword>
<dbReference type="PANTHER" id="PTHR48050">
    <property type="entry name" value="STEROL 3-BETA-GLUCOSYLTRANSFERASE"/>
    <property type="match status" value="1"/>
</dbReference>
<dbReference type="Pfam" id="PF06722">
    <property type="entry name" value="EryCIII-like_C"/>
    <property type="match status" value="1"/>
</dbReference>
<evidence type="ECO:0000256" key="7">
    <source>
        <dbReference type="ARBA" id="ARBA00022679"/>
    </source>
</evidence>
<evidence type="ECO:0000256" key="4">
    <source>
        <dbReference type="ARBA" id="ARBA00012650"/>
    </source>
</evidence>
<proteinExistence type="inferred from homology"/>
<sequence length="1304" mass="144676">MRAGTQTLIQALQAIPWADDPDNDDEPVETLHHDLNIPADTDSEEEDGNLGEYRARTIRYGPLASSLHTIHRPLARSRRADIPSLSIRLQQVDSDPEENSADNEVETGDFERTPKPAHSIPNAVRAAAPLAPPGASGVVPRRMAPNRSGSMATVRIQRRAKLAEKLQDVFELKDITEVRAELPCWLLRSVLLQGYMYLTNSHLCFFAHMPTREDQILKSGTMSKKAQRTKRWIKHWFVLKNDALSWYQSSSDPYFPHGIMDLRYAISCEPHNEKGIRLRTNQKTITLSADSVPSREEWVKAIRRVIFKAQNMGDSVKIAIPYAAVLDVEKSAAMDFSETIEVKVLEQEEHHSIDSYFFAYFQDLPEALDQIRDAVRSNRSLPPLSTPTIVLDTTVSRSLTAPAPMDRTQSLPASEPAKATGGFRLSSFLRPFQDSLRTPTSPPSDRSDHIEDFTHINKPAGSSFVPLTTSPRPLDAPLPPAEAQASEASVSSLTPTPSVLEHTYPPSTPTSELPSSTSSSWNVGVPSWLKGSSRRIPGTGSSGSVYPSPLTVNSSAGAVSEVYSSKMTSSMDSSASGGEYGDLAFSVLETPEIAMDDESTEKFRNAFAFDEKETLLGYFTGYIYSLLPIYGRLYVSTNYFCFKSSGPLTTRTRMVLPIRDILALEKTKATRFGHHGLIVIIKGYEELFFEFTQLDRRLTFMTLLERQMEGMRHVVEAPALTQGKRDALLLEEYEASAPERKDSDAQPAAPESISESMPAIMFNSTSSTFLTFKPKESLQFTFLTIGSRGDVQPYIALAKPLMADGHRVKIATHGEYKEWIESYGIEYGYVGGDPAELMRICIENGTFTLSFVKEGLLKFRGWVDDLLATSWEACKGSDVLIESPSAMGGYHIAEALGIPYFRAFTMTWSRTRQVQPAYPHAFAVPEHKMGGSYNYMSYVMFDQVFWRATSGQINRWRRNVLHIGGTSLDKMEPHKIPFLYNFSPMIVPPPLDWPEWIRVTGYWFLDDAEVGSKKWSPPPELEAFIDNAHALGKKVVYIGFGSIVVSDPKAMTRSVIEAVVRSGVHAILAKGWSDRLQVKESGESAEAEDPLPKQIFPVNSVPHDWLFRRIDAACHHGGAGTTGASLRAGIPTIIRPFFGDQFFWADRVEALGIGCGVRKLTVETLTEALRAATTDIKQIDRARSVGEHIRAENGTATAVEAIYRDLEYARSLVKQRTMRNALSEAVADIDEGATIRDLERSSSPQSSYSSSGSGHRASSEDWSVISDQDDRNNEKSSSARRNSLAAAVMSVIPDALHSSPSHRP</sequence>
<feature type="compositionally biased region" description="Low complexity" evidence="12">
    <location>
        <begin position="128"/>
        <end position="140"/>
    </location>
</feature>
<dbReference type="Pfam" id="PF03033">
    <property type="entry name" value="Glyco_transf_28"/>
    <property type="match status" value="1"/>
</dbReference>
<dbReference type="FunFam" id="3.40.50.2000:FF:000009">
    <property type="entry name" value="Sterol 3-beta-glucosyltransferase UGT80A2"/>
    <property type="match status" value="1"/>
</dbReference>